<dbReference type="InterPro" id="IPR003593">
    <property type="entry name" value="AAA+_ATPase"/>
</dbReference>
<gene>
    <name evidence="13" type="ORF">GCM10010274_22890</name>
</gene>
<reference evidence="13" key="1">
    <citation type="journal article" date="2014" name="Int. J. Syst. Evol. Microbiol.">
        <title>Complete genome sequence of Corynebacterium casei LMG S-19264T (=DSM 44701T), isolated from a smear-ripened cheese.</title>
        <authorList>
            <consortium name="US DOE Joint Genome Institute (JGI-PGF)"/>
            <person name="Walter F."/>
            <person name="Albersmeier A."/>
            <person name="Kalinowski J."/>
            <person name="Ruckert C."/>
        </authorList>
    </citation>
    <scope>NUCLEOTIDE SEQUENCE</scope>
    <source>
        <strain evidence="13">JCM 4391</strain>
    </source>
</reference>
<dbReference type="GO" id="GO:0005524">
    <property type="term" value="F:ATP binding"/>
    <property type="evidence" value="ECO:0007669"/>
    <property type="project" value="UniProtKB-KW"/>
</dbReference>
<dbReference type="AlphaFoldDB" id="A0A918M3H8"/>
<evidence type="ECO:0000256" key="3">
    <source>
        <dbReference type="ARBA" id="ARBA00022448"/>
    </source>
</evidence>
<comment type="caution">
    <text evidence="13">The sequence shown here is derived from an EMBL/GenBank/DDBJ whole genome shotgun (WGS) entry which is preliminary data.</text>
</comment>
<dbReference type="SMART" id="SM00382">
    <property type="entry name" value="AAA"/>
    <property type="match status" value="1"/>
</dbReference>
<evidence type="ECO:0000313" key="14">
    <source>
        <dbReference type="Proteomes" id="UP000636661"/>
    </source>
</evidence>
<dbReference type="InterPro" id="IPR003439">
    <property type="entry name" value="ABC_transporter-like_ATP-bd"/>
</dbReference>
<evidence type="ECO:0000256" key="7">
    <source>
        <dbReference type="ARBA" id="ARBA00022967"/>
    </source>
</evidence>
<dbReference type="Pfam" id="PF00005">
    <property type="entry name" value="ABC_tran"/>
    <property type="match status" value="1"/>
</dbReference>
<dbReference type="PANTHER" id="PTHR42711">
    <property type="entry name" value="ABC TRANSPORTER ATP-BINDING PROTEIN"/>
    <property type="match status" value="1"/>
</dbReference>
<reference evidence="13" key="2">
    <citation type="submission" date="2020-09" db="EMBL/GenBank/DDBJ databases">
        <authorList>
            <person name="Sun Q."/>
            <person name="Ohkuma M."/>
        </authorList>
    </citation>
    <scope>NUCLEOTIDE SEQUENCE</scope>
    <source>
        <strain evidence="13">JCM 4391</strain>
    </source>
</reference>
<evidence type="ECO:0000256" key="1">
    <source>
        <dbReference type="ARBA" id="ARBA00004413"/>
    </source>
</evidence>
<dbReference type="Pfam" id="PF13732">
    <property type="entry name" value="DrrA1-3_C"/>
    <property type="match status" value="1"/>
</dbReference>
<evidence type="ECO:0000256" key="4">
    <source>
        <dbReference type="ARBA" id="ARBA00022475"/>
    </source>
</evidence>
<dbReference type="Gene3D" id="3.40.50.300">
    <property type="entry name" value="P-loop containing nucleotide triphosphate hydrolases"/>
    <property type="match status" value="1"/>
</dbReference>
<dbReference type="EC" id="7.6.2.2" evidence="2"/>
<dbReference type="GO" id="GO:0016887">
    <property type="term" value="F:ATP hydrolysis activity"/>
    <property type="evidence" value="ECO:0007669"/>
    <property type="project" value="InterPro"/>
</dbReference>
<evidence type="ECO:0000256" key="10">
    <source>
        <dbReference type="ARBA" id="ARBA00049985"/>
    </source>
</evidence>
<dbReference type="GO" id="GO:0005886">
    <property type="term" value="C:plasma membrane"/>
    <property type="evidence" value="ECO:0007669"/>
    <property type="project" value="UniProtKB-SubCell"/>
</dbReference>
<keyword evidence="9" id="KW-0046">Antibiotic resistance</keyword>
<dbReference type="RefSeq" id="WP_189550662.1">
    <property type="nucleotide sequence ID" value="NZ_BMTP01000005.1"/>
</dbReference>
<dbReference type="GO" id="GO:0046677">
    <property type="term" value="P:response to antibiotic"/>
    <property type="evidence" value="ECO:0007669"/>
    <property type="project" value="UniProtKB-KW"/>
</dbReference>
<dbReference type="InterPro" id="IPR005894">
    <property type="entry name" value="DrrA"/>
</dbReference>
<dbReference type="InterPro" id="IPR017871">
    <property type="entry name" value="ABC_transporter-like_CS"/>
</dbReference>
<sequence>MTYAIQAEGLAKRFKETQALAGVDLAARTGTVLGLLGPNGAGKTTAVRIFATLLAPDAGRALVAGHDVVREAGVVRSLVGLTGQYAAVDENLTGTENLLLIGRLLGIPRRAARARAAELLDRFHLGDAAGRAVKTYSGGMRRRLDLAASLVGRPRILFLDEPTTGLDPRSRGELWDMLRGLVAEGVTALLTTQYLNEADMLADDIVVIDKGRVIAEGTPDELKSQVGGQVLQVRPVRADDLAGAHALVAEAAGHQTQIEGDVITAPVNGPELMPAVVRRLDGAGIAVGELTLRRSSLDEVFLALTGHRAEPGDGDGSGDGGGGGAEPDDSDIERAVSSA</sequence>
<dbReference type="FunFam" id="3.40.50.300:FF:000589">
    <property type="entry name" value="ABC transporter, ATP-binding subunit"/>
    <property type="match status" value="1"/>
</dbReference>
<name>A0A918M3H8_9ACTN</name>
<dbReference type="SUPFAM" id="SSF52540">
    <property type="entry name" value="P-loop containing nucleoside triphosphate hydrolases"/>
    <property type="match status" value="1"/>
</dbReference>
<proteinExistence type="inferred from homology"/>
<keyword evidence="3" id="KW-0813">Transport</keyword>
<keyword evidence="8" id="KW-0472">Membrane</keyword>
<feature type="compositionally biased region" description="Gly residues" evidence="11">
    <location>
        <begin position="314"/>
        <end position="325"/>
    </location>
</feature>
<evidence type="ECO:0000256" key="6">
    <source>
        <dbReference type="ARBA" id="ARBA00022840"/>
    </source>
</evidence>
<keyword evidence="4" id="KW-1003">Cell membrane</keyword>
<feature type="domain" description="ABC transporter" evidence="12">
    <location>
        <begin position="5"/>
        <end position="235"/>
    </location>
</feature>
<feature type="region of interest" description="Disordered" evidence="11">
    <location>
        <begin position="306"/>
        <end position="339"/>
    </location>
</feature>
<keyword evidence="6 13" id="KW-0067">ATP-binding</keyword>
<evidence type="ECO:0000256" key="11">
    <source>
        <dbReference type="SAM" id="MobiDB-lite"/>
    </source>
</evidence>
<dbReference type="Proteomes" id="UP000636661">
    <property type="component" value="Unassembled WGS sequence"/>
</dbReference>
<dbReference type="GO" id="GO:1900753">
    <property type="term" value="P:doxorubicin transport"/>
    <property type="evidence" value="ECO:0007669"/>
    <property type="project" value="InterPro"/>
</dbReference>
<dbReference type="InterPro" id="IPR050763">
    <property type="entry name" value="ABC_transporter_ATP-binding"/>
</dbReference>
<dbReference type="InterPro" id="IPR027417">
    <property type="entry name" value="P-loop_NTPase"/>
</dbReference>
<dbReference type="PROSITE" id="PS00211">
    <property type="entry name" value="ABC_TRANSPORTER_1"/>
    <property type="match status" value="1"/>
</dbReference>
<dbReference type="InterPro" id="IPR025302">
    <property type="entry name" value="DrrA1/2-like_C"/>
</dbReference>
<evidence type="ECO:0000259" key="12">
    <source>
        <dbReference type="PROSITE" id="PS50893"/>
    </source>
</evidence>
<dbReference type="EMBL" id="BMTP01000005">
    <property type="protein sequence ID" value="GGU35077.1"/>
    <property type="molecule type" value="Genomic_DNA"/>
</dbReference>
<keyword evidence="7" id="KW-1278">Translocase</keyword>
<dbReference type="GO" id="GO:0008559">
    <property type="term" value="F:ABC-type xenobiotic transporter activity"/>
    <property type="evidence" value="ECO:0007669"/>
    <property type="project" value="UniProtKB-EC"/>
</dbReference>
<protein>
    <recommendedName>
        <fullName evidence="2">ABC-type xenobiotic transporter</fullName>
        <ecNumber evidence="2">7.6.2.2</ecNumber>
    </recommendedName>
</protein>
<dbReference type="GO" id="GO:0043215">
    <property type="term" value="P:daunorubicin transport"/>
    <property type="evidence" value="ECO:0007669"/>
    <property type="project" value="InterPro"/>
</dbReference>
<evidence type="ECO:0000313" key="13">
    <source>
        <dbReference type="EMBL" id="GGU35077.1"/>
    </source>
</evidence>
<evidence type="ECO:0000256" key="8">
    <source>
        <dbReference type="ARBA" id="ARBA00023136"/>
    </source>
</evidence>
<dbReference type="PROSITE" id="PS50893">
    <property type="entry name" value="ABC_TRANSPORTER_2"/>
    <property type="match status" value="1"/>
</dbReference>
<evidence type="ECO:0000256" key="2">
    <source>
        <dbReference type="ARBA" id="ARBA00012191"/>
    </source>
</evidence>
<accession>A0A918M3H8</accession>
<organism evidence="13 14">
    <name type="scientific">Streptomyces lavendofoliae</name>
    <dbReference type="NCBI Taxonomy" id="67314"/>
    <lineage>
        <taxon>Bacteria</taxon>
        <taxon>Bacillati</taxon>
        <taxon>Actinomycetota</taxon>
        <taxon>Actinomycetes</taxon>
        <taxon>Kitasatosporales</taxon>
        <taxon>Streptomycetaceae</taxon>
        <taxon>Streptomyces</taxon>
    </lineage>
</organism>
<keyword evidence="5" id="KW-0547">Nucleotide-binding</keyword>
<evidence type="ECO:0000256" key="9">
    <source>
        <dbReference type="ARBA" id="ARBA00023251"/>
    </source>
</evidence>
<evidence type="ECO:0000256" key="5">
    <source>
        <dbReference type="ARBA" id="ARBA00022741"/>
    </source>
</evidence>
<comment type="similarity">
    <text evidence="10">Belongs to the ABC transporter superfamily. Drug exporter-1 (DrugE1) (TC 3.A.1.105) family.</text>
</comment>
<comment type="subcellular location">
    <subcellularLocation>
        <location evidence="1">Cell membrane</location>
        <topology evidence="1">Peripheral membrane protein</topology>
        <orientation evidence="1">Cytoplasmic side</orientation>
    </subcellularLocation>
</comment>
<keyword evidence="14" id="KW-1185">Reference proteome</keyword>
<dbReference type="PANTHER" id="PTHR42711:SF19">
    <property type="entry name" value="DOXORUBICIN RESISTANCE ATP-BINDING PROTEIN DRRA"/>
    <property type="match status" value="1"/>
</dbReference>
<dbReference type="NCBIfam" id="TIGR01188">
    <property type="entry name" value="drrA"/>
    <property type="match status" value="1"/>
</dbReference>